<comment type="subcellular location">
    <subcellularLocation>
        <location evidence="1">Nucleus</location>
    </subcellularLocation>
</comment>
<dbReference type="InterPro" id="IPR058609">
    <property type="entry name" value="HTH_CLF-like"/>
</dbReference>
<dbReference type="PROSITE" id="PS51576">
    <property type="entry name" value="SAM_MT43_EZ"/>
    <property type="match status" value="1"/>
</dbReference>
<evidence type="ECO:0000256" key="1">
    <source>
        <dbReference type="ARBA" id="ARBA00004123"/>
    </source>
</evidence>
<reference evidence="5 6" key="1">
    <citation type="submission" date="2024-11" db="EMBL/GenBank/DDBJ databases">
        <title>A near-complete genome assembly of Cinchona calisaya.</title>
        <authorList>
            <person name="Lian D.C."/>
            <person name="Zhao X.W."/>
            <person name="Wei L."/>
        </authorList>
    </citation>
    <scope>NUCLEOTIDE SEQUENCE [LARGE SCALE GENOMIC DNA]</scope>
    <source>
        <tissue evidence="5">Nenye</tissue>
    </source>
</reference>
<dbReference type="Gene3D" id="2.170.270.10">
    <property type="entry name" value="SET domain"/>
    <property type="match status" value="1"/>
</dbReference>
<dbReference type="PROSITE" id="PS50280">
    <property type="entry name" value="SET"/>
    <property type="match status" value="1"/>
</dbReference>
<organism evidence="5 6">
    <name type="scientific">Cinchona calisaya</name>
    <dbReference type="NCBI Taxonomy" id="153742"/>
    <lineage>
        <taxon>Eukaryota</taxon>
        <taxon>Viridiplantae</taxon>
        <taxon>Streptophyta</taxon>
        <taxon>Embryophyta</taxon>
        <taxon>Tracheophyta</taxon>
        <taxon>Spermatophyta</taxon>
        <taxon>Magnoliopsida</taxon>
        <taxon>eudicotyledons</taxon>
        <taxon>Gunneridae</taxon>
        <taxon>Pentapetalae</taxon>
        <taxon>asterids</taxon>
        <taxon>lamiids</taxon>
        <taxon>Gentianales</taxon>
        <taxon>Rubiaceae</taxon>
        <taxon>Cinchonoideae</taxon>
        <taxon>Cinchoneae</taxon>
        <taxon>Cinchona</taxon>
    </lineage>
</organism>
<dbReference type="InterPro" id="IPR046341">
    <property type="entry name" value="SET_dom_sf"/>
</dbReference>
<dbReference type="PANTHER" id="PTHR45747">
    <property type="entry name" value="HISTONE-LYSINE N-METHYLTRANSFERASE E(Z)"/>
    <property type="match status" value="1"/>
</dbReference>
<sequence length="841" mass="93599">MDSNSTNSSSIDSAFQAKKLHGEQETDKLGTLTRSVNQLKKQIQAERVVSVREKLEGNRKNVETHFSKLVELASSREDVSISMEHGLGNKLSARMENPLCIVNGHAKGFGERDLFNVEEAVSSATVKLPLVEKIPPYTTWVFLDRNQQMSEDQSVVGRKIIYYDPHGGETLICSDSEEENAQPEEEKHEFSKAEDHIIWMTFMEYGLGEEVLKILIQFVGGTPSEIKERCKVLKEENEARQNQNLKDSEKSVSEECAYLEQNLSAALDTFDNLFCRRCLVFDCRLHGCSQILINSGEKQSYSYISEDEMKPCGEQCYLLSRVIENLPEGLEASSFQISENRTSAEDCRTLITTIAGQPEHDHDSAGKHKVVKPLNAMAELVSDNLLGSGSKKLKSVVQSAVGTAVEDRIILGHSPTALCKDLEFVGTDENQTINDANNKFGSGDKIKQDARKNVKKMPILKEISDSKESSEWKPLEKDLFLKGIEIFGRNSCLIARNLLPGLKTCKEISKYMNDTEAATSGGDAADNGRGNMDHMEEAKMPGARSRLFRKRGRTRRLKFSLKSSGYHPSIWRRIANEKDLPCTQYTPCTCQPQATCGKQCPCLQNGTTCEKYCGYVRPISTSVQRAAKTGLGDVTVQRVNAKAGSVHALLLYGIVTLMFAAIAGCGDGSLGEPPKRGDGQCGNMKLLLRQYQRILLAKSDITGWGAFLKNSVNKNDYLGEYTGELISHQEADKRGKIYDRANSSFLFNLNDQYVLDARFKGDKLKFANHSSNPNCFAKVIFVAGDHRVAIFANENMEAGQEIFYDYNYSPNVAPIWARPPEGSKKEDSSVPQGRAKKHQSQ</sequence>
<accession>A0ABD2YLF2</accession>
<dbReference type="Pfam" id="PF25996">
    <property type="entry name" value="HTH_CLF_N"/>
    <property type="match status" value="1"/>
</dbReference>
<dbReference type="CDD" id="cd00167">
    <property type="entry name" value="SANT"/>
    <property type="match status" value="1"/>
</dbReference>
<feature type="region of interest" description="Disordered" evidence="3">
    <location>
        <begin position="815"/>
        <end position="841"/>
    </location>
</feature>
<dbReference type="EMBL" id="JBJUIK010000013">
    <property type="protein sequence ID" value="KAL3507364.1"/>
    <property type="molecule type" value="Genomic_DNA"/>
</dbReference>
<protein>
    <recommendedName>
        <fullName evidence="4">SET domain-containing protein</fullName>
    </recommendedName>
</protein>
<dbReference type="InterPro" id="IPR025778">
    <property type="entry name" value="Hist-Lys_N-MeTrfase_plant"/>
</dbReference>
<name>A0ABD2YLF2_9GENT</name>
<dbReference type="Proteomes" id="UP001630127">
    <property type="component" value="Unassembled WGS sequence"/>
</dbReference>
<dbReference type="Pfam" id="PF00856">
    <property type="entry name" value="SET"/>
    <property type="match status" value="1"/>
</dbReference>
<dbReference type="SUPFAM" id="SSF82199">
    <property type="entry name" value="SET domain"/>
    <property type="match status" value="1"/>
</dbReference>
<dbReference type="InterPro" id="IPR001005">
    <property type="entry name" value="SANT/Myb"/>
</dbReference>
<gene>
    <name evidence="5" type="ORF">ACH5RR_032746</name>
</gene>
<dbReference type="PANTHER" id="PTHR45747:SF14">
    <property type="entry name" value="HISTONE-LYSINE N-METHYLTRANSFERASE EZA1"/>
    <property type="match status" value="1"/>
</dbReference>
<keyword evidence="6" id="KW-1185">Reference proteome</keyword>
<dbReference type="CDD" id="cd10519">
    <property type="entry name" value="SET_EZH"/>
    <property type="match status" value="1"/>
</dbReference>
<keyword evidence="2" id="KW-0539">Nucleus</keyword>
<evidence type="ECO:0000259" key="4">
    <source>
        <dbReference type="PROSITE" id="PS50280"/>
    </source>
</evidence>
<evidence type="ECO:0000256" key="2">
    <source>
        <dbReference type="ARBA" id="ARBA00023242"/>
    </source>
</evidence>
<dbReference type="InterPro" id="IPR001214">
    <property type="entry name" value="SET_dom"/>
</dbReference>
<evidence type="ECO:0000313" key="6">
    <source>
        <dbReference type="Proteomes" id="UP001630127"/>
    </source>
</evidence>
<proteinExistence type="predicted"/>
<dbReference type="SMART" id="SM00317">
    <property type="entry name" value="SET"/>
    <property type="match status" value="1"/>
</dbReference>
<comment type="caution">
    <text evidence="5">The sequence shown here is derived from an EMBL/GenBank/DDBJ whole genome shotgun (WGS) entry which is preliminary data.</text>
</comment>
<dbReference type="GO" id="GO:0005634">
    <property type="term" value="C:nucleus"/>
    <property type="evidence" value="ECO:0007669"/>
    <property type="project" value="UniProtKB-SubCell"/>
</dbReference>
<dbReference type="InterPro" id="IPR045318">
    <property type="entry name" value="EZH1/2-like"/>
</dbReference>
<dbReference type="SMART" id="SM00717">
    <property type="entry name" value="SANT"/>
    <property type="match status" value="1"/>
</dbReference>
<dbReference type="AlphaFoldDB" id="A0ABD2YLF2"/>
<feature type="domain" description="SET" evidence="4">
    <location>
        <begin position="692"/>
        <end position="807"/>
    </location>
</feature>
<evidence type="ECO:0000313" key="5">
    <source>
        <dbReference type="EMBL" id="KAL3507364.1"/>
    </source>
</evidence>
<evidence type="ECO:0000256" key="3">
    <source>
        <dbReference type="SAM" id="MobiDB-lite"/>
    </source>
</evidence>